<feature type="compositionally biased region" description="Polar residues" evidence="1">
    <location>
        <begin position="270"/>
        <end position="283"/>
    </location>
</feature>
<feature type="region of interest" description="Disordered" evidence="1">
    <location>
        <begin position="1073"/>
        <end position="1095"/>
    </location>
</feature>
<dbReference type="PANTHER" id="PTHR10773">
    <property type="entry name" value="DNA-DIRECTED RNA POLYMERASES I, II, AND III SUBUNIT RPABC2"/>
    <property type="match status" value="1"/>
</dbReference>
<feature type="region of interest" description="Disordered" evidence="1">
    <location>
        <begin position="185"/>
        <end position="216"/>
    </location>
</feature>
<protein>
    <submittedName>
        <fullName evidence="3">Penicillin-binding protein PbpB</fullName>
    </submittedName>
</protein>
<reference evidence="3" key="1">
    <citation type="submission" date="2021-07" db="EMBL/GenBank/DDBJ databases">
        <authorList>
            <person name="Catto M.A."/>
            <person name="Jacobson A."/>
            <person name="Kennedy G."/>
            <person name="Labadie P."/>
            <person name="Hunt B.G."/>
            <person name="Srinivasan R."/>
        </authorList>
    </citation>
    <scope>NUCLEOTIDE SEQUENCE</scope>
    <source>
        <strain evidence="3">PL_HMW_Pooled</strain>
        <tissue evidence="3">Head</tissue>
    </source>
</reference>
<organism evidence="3 4">
    <name type="scientific">Frankliniella fusca</name>
    <dbReference type="NCBI Taxonomy" id="407009"/>
    <lineage>
        <taxon>Eukaryota</taxon>
        <taxon>Metazoa</taxon>
        <taxon>Ecdysozoa</taxon>
        <taxon>Arthropoda</taxon>
        <taxon>Hexapoda</taxon>
        <taxon>Insecta</taxon>
        <taxon>Pterygota</taxon>
        <taxon>Neoptera</taxon>
        <taxon>Paraneoptera</taxon>
        <taxon>Thysanoptera</taxon>
        <taxon>Terebrantia</taxon>
        <taxon>Thripoidea</taxon>
        <taxon>Thripidae</taxon>
        <taxon>Frankliniella</taxon>
    </lineage>
</organism>
<name>A0AAE1LGM7_9NEOP</name>
<sequence length="1095" mass="121843">MAMLAASKEAPKIRHPSPAVVRATVVGGKELGSKEKVKRWLRTNSDCRRQLQFTSPKKGKRKKELASKVVKCTPNEPSKCNVGNVLLPSVQNEKVISSHNSFTVTDQVSKETGNELQDADVVHKSTSAKSLVRANSSTPLKQCSILSTEPTSSLQGKDISLSPGVENTKTEYIHTTHNADVSQAISPAKSPVPGNRTPLKPRSILSTGPSPSLRHRDLSVSPAVAKENKIKCLQTSSDTDIIQSRTPVKLCVPANSRTPRNPCSIFPSERSPSLRGNGTSVSPAVTEKRKSLHASNDTVMIKNRTPVKFPGPANRTTQLKPSILFAEPSPLLQQENMGSFRTELCPGVSRKKKKSFSGDQAGMVHYRMQSESPQMSDSSTALSSFSSAPVSNCVTPDKSTDKEQDGKYLNITTIKGRCSLKLRVCFLFLISDLVTAKDSQGSITVIGLVTPTFTSFNSIPSLEKGENSNPGFVDTLLQVISDETTPKGAKILYEEPLEDGSDDGLSNRSPKPIQRTLSIASNTSDHILNPVDQLFDNDDISTPTTPVRTERARSVASNSSDHNSNPSDGEYTPHVPRKRTRTPGSRSGSPVRKRLRDPSMWKKQIRKTAKNCGQEYVSARGKTVSAKQMKPGCSCKFDCLHRITEEQREHSFRTFWNLGDHDRQWEFIRAHSKSKPTKSIKGKRNFHRTFYLHGVKVCKKMFTSTLSICHSWIDSAYSHVNSTKGNTSTPDKRGRHQNHPVAVTPEKINSVKDHVAEFPRMPSHYCRQRTKKEYLKQLSCPKSEASPFFYSSKLNVYNFTVFHSIERVGFCYLWHEGMAKKGSDEISSSLFHFITYLVEKGFKEIVFYSDNCAGQNKNRFLFSMLQLAAVKYSIKITHRFLEPGHTMMEVDSIHARIEKSTKGKEIFDFKQWIDAIENAKEELPKYKVIPFKKEFVKTYKPLVNMQNWETDLKGKKVAWSRVKEVQIIGSEGNLVRLKYEHDGEVVTISPNKPGRPVNLKTYNPPPAYNSSIPLPANTMKCLKSLCDSLAIPASKHAFYDAVLAGCHEVDDNEATDPEYNTDEEVCTGEVLEEAVNKEGGSVSHAEESDEIDGDL</sequence>
<accession>A0AAE1LGM7</accession>
<feature type="compositionally biased region" description="Low complexity" evidence="1">
    <location>
        <begin position="557"/>
        <end position="568"/>
    </location>
</feature>
<dbReference type="Proteomes" id="UP001219518">
    <property type="component" value="Unassembled WGS sequence"/>
</dbReference>
<dbReference type="Pfam" id="PF25273">
    <property type="entry name" value="DUF7869"/>
    <property type="match status" value="1"/>
</dbReference>
<evidence type="ECO:0000256" key="1">
    <source>
        <dbReference type="SAM" id="MobiDB-lite"/>
    </source>
</evidence>
<keyword evidence="4" id="KW-1185">Reference proteome</keyword>
<dbReference type="EMBL" id="JAHWGI010000844">
    <property type="protein sequence ID" value="KAK3918034.1"/>
    <property type="molecule type" value="Genomic_DNA"/>
</dbReference>
<gene>
    <name evidence="3" type="ORF">KUF71_007414</name>
</gene>
<feature type="domain" description="DUF7869" evidence="2">
    <location>
        <begin position="808"/>
        <end position="930"/>
    </location>
</feature>
<comment type="caution">
    <text evidence="3">The sequence shown here is derived from an EMBL/GenBank/DDBJ whole genome shotgun (WGS) entry which is preliminary data.</text>
</comment>
<proteinExistence type="predicted"/>
<evidence type="ECO:0000313" key="3">
    <source>
        <dbReference type="EMBL" id="KAK3918034.1"/>
    </source>
</evidence>
<dbReference type="InterPro" id="IPR057191">
    <property type="entry name" value="DUF7869"/>
</dbReference>
<reference evidence="3" key="2">
    <citation type="journal article" date="2023" name="BMC Genomics">
        <title>Pest status, molecular evolution, and epigenetic factors derived from the genome assembly of Frankliniella fusca, a thysanopteran phytovirus vector.</title>
        <authorList>
            <person name="Catto M.A."/>
            <person name="Labadie P.E."/>
            <person name="Jacobson A.L."/>
            <person name="Kennedy G.G."/>
            <person name="Srinivasan R."/>
            <person name="Hunt B.G."/>
        </authorList>
    </citation>
    <scope>NUCLEOTIDE SEQUENCE</scope>
    <source>
        <strain evidence="3">PL_HMW_Pooled</strain>
    </source>
</reference>
<dbReference type="PANTHER" id="PTHR10773:SF19">
    <property type="match status" value="1"/>
</dbReference>
<feature type="region of interest" description="Disordered" evidence="1">
    <location>
        <begin position="533"/>
        <end position="606"/>
    </location>
</feature>
<evidence type="ECO:0000259" key="2">
    <source>
        <dbReference type="Pfam" id="PF25273"/>
    </source>
</evidence>
<feature type="region of interest" description="Disordered" evidence="1">
    <location>
        <begin position="262"/>
        <end position="289"/>
    </location>
</feature>
<evidence type="ECO:0000313" key="4">
    <source>
        <dbReference type="Proteomes" id="UP001219518"/>
    </source>
</evidence>
<dbReference type="AlphaFoldDB" id="A0AAE1LGM7"/>